<dbReference type="RefSeq" id="XP_047761591.1">
    <property type="nucleotide sequence ID" value="XM_047905125.1"/>
</dbReference>
<evidence type="ECO:0000256" key="1">
    <source>
        <dbReference type="ARBA" id="ARBA00022714"/>
    </source>
</evidence>
<dbReference type="Pfam" id="PF00355">
    <property type="entry name" value="Rieske"/>
    <property type="match status" value="1"/>
</dbReference>
<dbReference type="Pfam" id="PF01266">
    <property type="entry name" value="DAO"/>
    <property type="match status" value="1"/>
</dbReference>
<evidence type="ECO:0000313" key="7">
    <source>
        <dbReference type="Proteomes" id="UP000756132"/>
    </source>
</evidence>
<accession>A0A9Q8LGT7</accession>
<proteinExistence type="predicted"/>
<protein>
    <submittedName>
        <fullName evidence="6">Rieske 2Fe-2S iron-sulfur protein</fullName>
    </submittedName>
</protein>
<sequence>MATVSENPPQPAADYFNATSGATEPVWVHTEPYSARPHFSKLERDVETDVCVVGAGIAGIQTSYELVTRGFNVVLLEAREILSGETGRTSGHLASALDDGYTLIAGKHGQEGAQIAADSHQWAINRVGDVAKKLGIDCEYRLLPGYEFSQYDRVKQPKEHAEENKELEEEVSKAQELGLKVEYDADFKLRGWDGEPDQRGAAIFRDQATFHPTKYLNGVLKWLKEQPNFHCFTHTRVMDFSEKGIEIGPIGHKTVELKTIDGYTVKAQDAIEYDRTYCIAIKVPKGYVEDALFYDEAEEYKYVRLTHCDAEHDYLVVGGCDHKEEPLGRFKELETWTRERFTKAGSVDYAWSGQVFEPVDFMAFIGRDPGTKHTWIMTGDSGNGLTHFVLGADIIATEISGQAHPWSKLYRPNRVASILKSGKQMLSHDLQINAQYKRFFQSDIEDIADLPNGEGGVLNPTTKTPTAVYKDDEGNVHKLSALCPHLKGVVCWNRTEKSWDCPVHGSRFSKDGVCVMGPAKGNLSPFDENAKQEQAKTGIEV</sequence>
<dbReference type="PROSITE" id="PS51296">
    <property type="entry name" value="RIESKE"/>
    <property type="match status" value="1"/>
</dbReference>
<dbReference type="InterPro" id="IPR036188">
    <property type="entry name" value="FAD/NAD-bd_sf"/>
</dbReference>
<dbReference type="CDD" id="cd03477">
    <property type="entry name" value="Rieske_YhfW_C"/>
    <property type="match status" value="1"/>
</dbReference>
<keyword evidence="4" id="KW-0411">Iron-sulfur</keyword>
<dbReference type="InterPro" id="IPR036922">
    <property type="entry name" value="Rieske_2Fe-2S_sf"/>
</dbReference>
<keyword evidence="2" id="KW-0479">Metal-binding</keyword>
<dbReference type="GO" id="GO:0051537">
    <property type="term" value="F:2 iron, 2 sulfur cluster binding"/>
    <property type="evidence" value="ECO:0007669"/>
    <property type="project" value="UniProtKB-KW"/>
</dbReference>
<dbReference type="OMA" id="WDCPVHG"/>
<dbReference type="SUPFAM" id="SSF51905">
    <property type="entry name" value="FAD/NAD(P)-binding domain"/>
    <property type="match status" value="1"/>
</dbReference>
<dbReference type="Gene3D" id="3.50.50.60">
    <property type="entry name" value="FAD/NAD(P)-binding domain"/>
    <property type="match status" value="1"/>
</dbReference>
<dbReference type="InterPro" id="IPR038010">
    <property type="entry name" value="YhfW_C"/>
</dbReference>
<evidence type="ECO:0000256" key="3">
    <source>
        <dbReference type="ARBA" id="ARBA00023004"/>
    </source>
</evidence>
<evidence type="ECO:0000256" key="4">
    <source>
        <dbReference type="ARBA" id="ARBA00023014"/>
    </source>
</evidence>
<reference evidence="6" key="1">
    <citation type="submission" date="2021-12" db="EMBL/GenBank/DDBJ databases">
        <authorList>
            <person name="Zaccaron A."/>
            <person name="Stergiopoulos I."/>
        </authorList>
    </citation>
    <scope>NUCLEOTIDE SEQUENCE</scope>
    <source>
        <strain evidence="6">Race5_Kim</strain>
    </source>
</reference>
<keyword evidence="3" id="KW-0408">Iron</keyword>
<organism evidence="6 7">
    <name type="scientific">Passalora fulva</name>
    <name type="common">Tomato leaf mold</name>
    <name type="synonym">Cladosporium fulvum</name>
    <dbReference type="NCBI Taxonomy" id="5499"/>
    <lineage>
        <taxon>Eukaryota</taxon>
        <taxon>Fungi</taxon>
        <taxon>Dikarya</taxon>
        <taxon>Ascomycota</taxon>
        <taxon>Pezizomycotina</taxon>
        <taxon>Dothideomycetes</taxon>
        <taxon>Dothideomycetidae</taxon>
        <taxon>Mycosphaerellales</taxon>
        <taxon>Mycosphaerellaceae</taxon>
        <taxon>Fulvia</taxon>
    </lineage>
</organism>
<dbReference type="GO" id="GO:0046872">
    <property type="term" value="F:metal ion binding"/>
    <property type="evidence" value="ECO:0007669"/>
    <property type="project" value="UniProtKB-KW"/>
</dbReference>
<name>A0A9Q8LGT7_PASFU</name>
<dbReference type="FunFam" id="2.102.10.10:FF:000014">
    <property type="entry name" value="Oxidoreductase, FAD dependent"/>
    <property type="match status" value="1"/>
</dbReference>
<dbReference type="InterPro" id="IPR006076">
    <property type="entry name" value="FAD-dep_OxRdtase"/>
</dbReference>
<feature type="domain" description="Rieske" evidence="5">
    <location>
        <begin position="442"/>
        <end position="526"/>
    </location>
</feature>
<dbReference type="EMBL" id="CP090167">
    <property type="protein sequence ID" value="UJO17225.1"/>
    <property type="molecule type" value="Genomic_DNA"/>
</dbReference>
<keyword evidence="1" id="KW-0001">2Fe-2S</keyword>
<dbReference type="KEGG" id="ffu:CLAFUR5_05977"/>
<evidence type="ECO:0000313" key="6">
    <source>
        <dbReference type="EMBL" id="UJO17225.1"/>
    </source>
</evidence>
<dbReference type="GO" id="GO:0005737">
    <property type="term" value="C:cytoplasm"/>
    <property type="evidence" value="ECO:0007669"/>
    <property type="project" value="TreeGrafter"/>
</dbReference>
<dbReference type="PANTHER" id="PTHR13847:SF281">
    <property type="entry name" value="FAD DEPENDENT OXIDOREDUCTASE DOMAIN-CONTAINING PROTEIN"/>
    <property type="match status" value="1"/>
</dbReference>
<evidence type="ECO:0000259" key="5">
    <source>
        <dbReference type="PROSITE" id="PS51296"/>
    </source>
</evidence>
<dbReference type="InterPro" id="IPR017941">
    <property type="entry name" value="Rieske_2Fe-2S"/>
</dbReference>
<gene>
    <name evidence="6" type="ORF">CLAFUR5_05977</name>
</gene>
<dbReference type="GeneID" id="71985855"/>
<reference evidence="6" key="2">
    <citation type="journal article" date="2022" name="Microb. Genom.">
        <title>A chromosome-scale genome assembly of the tomato pathogen Cladosporium fulvum reveals a compartmentalized genome architecture and the presence of a dispensable chromosome.</title>
        <authorList>
            <person name="Zaccaron A.Z."/>
            <person name="Chen L.H."/>
            <person name="Samaras A."/>
            <person name="Stergiopoulos I."/>
        </authorList>
    </citation>
    <scope>NUCLEOTIDE SEQUENCE</scope>
    <source>
        <strain evidence="6">Race5_Kim</strain>
    </source>
</reference>
<dbReference type="OrthoDB" id="429143at2759"/>
<keyword evidence="7" id="KW-1185">Reference proteome</keyword>
<evidence type="ECO:0000256" key="2">
    <source>
        <dbReference type="ARBA" id="ARBA00022723"/>
    </source>
</evidence>
<dbReference type="Gene3D" id="2.102.10.10">
    <property type="entry name" value="Rieske [2Fe-2S] iron-sulphur domain"/>
    <property type="match status" value="1"/>
</dbReference>
<dbReference type="SUPFAM" id="SSF50022">
    <property type="entry name" value="ISP domain"/>
    <property type="match status" value="1"/>
</dbReference>
<dbReference type="Gene3D" id="3.30.9.10">
    <property type="entry name" value="D-Amino Acid Oxidase, subunit A, domain 2"/>
    <property type="match status" value="1"/>
</dbReference>
<dbReference type="PANTHER" id="PTHR13847">
    <property type="entry name" value="SARCOSINE DEHYDROGENASE-RELATED"/>
    <property type="match status" value="1"/>
</dbReference>
<dbReference type="AlphaFoldDB" id="A0A9Q8LGT7"/>
<dbReference type="Proteomes" id="UP000756132">
    <property type="component" value="Chromosome 5"/>
</dbReference>